<comment type="caution">
    <text evidence="2">The sequence shown here is derived from an EMBL/GenBank/DDBJ whole genome shotgun (WGS) entry which is preliminary data.</text>
</comment>
<name>A0A2K0SWM3_9HYPO</name>
<gene>
    <name evidence="2" type="ORF">TGAMA5MH_10444</name>
</gene>
<evidence type="ECO:0000313" key="2">
    <source>
        <dbReference type="EMBL" id="PNP37676.1"/>
    </source>
</evidence>
<keyword evidence="1" id="KW-1133">Transmembrane helix</keyword>
<organism evidence="2 3">
    <name type="scientific">Trichoderma gamsii</name>
    <dbReference type="NCBI Taxonomy" id="398673"/>
    <lineage>
        <taxon>Eukaryota</taxon>
        <taxon>Fungi</taxon>
        <taxon>Dikarya</taxon>
        <taxon>Ascomycota</taxon>
        <taxon>Pezizomycotina</taxon>
        <taxon>Sordariomycetes</taxon>
        <taxon>Hypocreomycetidae</taxon>
        <taxon>Hypocreales</taxon>
        <taxon>Hypocreaceae</taxon>
        <taxon>Trichoderma</taxon>
    </lineage>
</organism>
<evidence type="ECO:0008006" key="4">
    <source>
        <dbReference type="Google" id="ProtNLM"/>
    </source>
</evidence>
<proteinExistence type="predicted"/>
<reference evidence="2 3" key="1">
    <citation type="submission" date="2017-02" db="EMBL/GenBank/DDBJ databases">
        <title>Genomes of Trichoderma spp. with biocontrol activity.</title>
        <authorList>
            <person name="Gardiner D."/>
            <person name="Kazan K."/>
            <person name="Vos C."/>
            <person name="Harvey P."/>
        </authorList>
    </citation>
    <scope>NUCLEOTIDE SEQUENCE [LARGE SCALE GENOMIC DNA]</scope>
    <source>
        <strain evidence="2 3">A5MH</strain>
    </source>
</reference>
<keyword evidence="1" id="KW-0472">Membrane</keyword>
<dbReference type="EMBL" id="MTYH01000140">
    <property type="protein sequence ID" value="PNP37676.1"/>
    <property type="molecule type" value="Genomic_DNA"/>
</dbReference>
<sequence length="83" mass="9374">MVTQPAKMPAMNPVVARVVPVVMTVGIVSAVAMNIRWQLKTHAATQDRFFAQYKNPQSEAARKKVYEGAKEDPRKSWFNVLGW</sequence>
<protein>
    <recommendedName>
        <fullName evidence="4">Mitochondrial cytochrome c oxidase subunit VIc/VIIs domain-containing protein</fullName>
    </recommendedName>
</protein>
<evidence type="ECO:0000313" key="3">
    <source>
        <dbReference type="Proteomes" id="UP000236546"/>
    </source>
</evidence>
<evidence type="ECO:0000256" key="1">
    <source>
        <dbReference type="SAM" id="Phobius"/>
    </source>
</evidence>
<keyword evidence="1" id="KW-0812">Transmembrane</keyword>
<dbReference type="AlphaFoldDB" id="A0A2K0SWM3"/>
<feature type="transmembrane region" description="Helical" evidence="1">
    <location>
        <begin position="14"/>
        <end position="35"/>
    </location>
</feature>
<dbReference type="Proteomes" id="UP000236546">
    <property type="component" value="Unassembled WGS sequence"/>
</dbReference>
<dbReference type="OrthoDB" id="5188169at2759"/>
<accession>A0A2K0SWM3</accession>